<dbReference type="SUPFAM" id="SSF63882">
    <property type="entry name" value="MoeA N-terminal region -like"/>
    <property type="match status" value="1"/>
</dbReference>
<protein>
    <recommendedName>
        <fullName evidence="7">Molybdopterin molybdenumtransferase</fullName>
        <ecNumber evidence="7">2.10.1.1</ecNumber>
    </recommendedName>
</protein>
<dbReference type="Gene3D" id="3.90.105.10">
    <property type="entry name" value="Molybdopterin biosynthesis moea protein, domain 2"/>
    <property type="match status" value="1"/>
</dbReference>
<dbReference type="EMBL" id="NBXB01000034">
    <property type="protein sequence ID" value="RFA13605.1"/>
    <property type="molecule type" value="Genomic_DNA"/>
</dbReference>
<dbReference type="CDD" id="cd00887">
    <property type="entry name" value="MoeA"/>
    <property type="match status" value="1"/>
</dbReference>
<dbReference type="InterPro" id="IPR036688">
    <property type="entry name" value="MoeA_C_domain_IV_sf"/>
</dbReference>
<keyword evidence="4 7" id="KW-0500">Molybdenum</keyword>
<dbReference type="SMART" id="SM00852">
    <property type="entry name" value="MoCF_biosynth"/>
    <property type="match status" value="1"/>
</dbReference>
<evidence type="ECO:0000256" key="1">
    <source>
        <dbReference type="ARBA" id="ARBA00002901"/>
    </source>
</evidence>
<evidence type="ECO:0000256" key="2">
    <source>
        <dbReference type="ARBA" id="ARBA00005046"/>
    </source>
</evidence>
<evidence type="ECO:0000256" key="5">
    <source>
        <dbReference type="ARBA" id="ARBA00023150"/>
    </source>
</evidence>
<dbReference type="AlphaFoldDB" id="A0A3E0VVI2"/>
<dbReference type="GO" id="GO:0006777">
    <property type="term" value="P:Mo-molybdopterin cofactor biosynthetic process"/>
    <property type="evidence" value="ECO:0007669"/>
    <property type="project" value="UniProtKB-UniRule"/>
</dbReference>
<dbReference type="EC" id="2.10.1.1" evidence="7"/>
<comment type="catalytic activity">
    <reaction evidence="6">
        <text>adenylyl-molybdopterin + molybdate = Mo-molybdopterin + AMP + H(+)</text>
        <dbReference type="Rhea" id="RHEA:35047"/>
        <dbReference type="ChEBI" id="CHEBI:15378"/>
        <dbReference type="ChEBI" id="CHEBI:36264"/>
        <dbReference type="ChEBI" id="CHEBI:62727"/>
        <dbReference type="ChEBI" id="CHEBI:71302"/>
        <dbReference type="ChEBI" id="CHEBI:456215"/>
        <dbReference type="EC" id="2.10.1.1"/>
    </reaction>
</comment>
<keyword evidence="7" id="KW-0808">Transferase</keyword>
<dbReference type="InterPro" id="IPR038987">
    <property type="entry name" value="MoeA-like"/>
</dbReference>
<evidence type="ECO:0000313" key="9">
    <source>
        <dbReference type="EMBL" id="RFA13605.1"/>
    </source>
</evidence>
<proteinExistence type="inferred from homology"/>
<dbReference type="Pfam" id="PF03453">
    <property type="entry name" value="MoeA_N"/>
    <property type="match status" value="1"/>
</dbReference>
<dbReference type="PANTHER" id="PTHR10192:SF5">
    <property type="entry name" value="GEPHYRIN"/>
    <property type="match status" value="1"/>
</dbReference>
<evidence type="ECO:0000256" key="7">
    <source>
        <dbReference type="RuleBase" id="RU365090"/>
    </source>
</evidence>
<sequence>MSAKPPTPHSRPDWQTARNIANRAPARLPAAVVPLADAAARILANDVAALADVPHYASSAMDGWAVSGDGPWMLVPARPRPVADSAAEPDPSSAQFTATVLAHGTAALIVTGGLVPAGADRVVPSERGTVDVGLLAEQSGPVGRDHIRAAGEEARQGDIVLHRGLRLNPAHIAVAASCGHDELPVRARPRVALVLTGDEVQLTGIPQPGFVRDSFGVTLPSLIGSLGGEVVSLLRSRDSLADLLGALRDSQRGAPTPDLIVTTGGTGASGVDHLHEALRGLGAELLVDRVAMRPGGPSLVARLPNGCLLLGLPGNPLAAMVALVVLGHPLLAGCAGEPLPPVSTVVTRDALEGRAGAVLLSPYRLIDGQAVLNAFTGSAMMRGLADADGLLVCPAEGAPAGATLDALPAPWNA</sequence>
<evidence type="ECO:0000256" key="3">
    <source>
        <dbReference type="ARBA" id="ARBA00010763"/>
    </source>
</evidence>
<dbReference type="Gene3D" id="2.170.190.11">
    <property type="entry name" value="Molybdopterin biosynthesis moea protein, domain 3"/>
    <property type="match status" value="1"/>
</dbReference>
<dbReference type="RefSeq" id="WP_172582379.1">
    <property type="nucleotide sequence ID" value="NZ_NBXB01000034.1"/>
</dbReference>
<evidence type="ECO:0000256" key="4">
    <source>
        <dbReference type="ARBA" id="ARBA00022505"/>
    </source>
</evidence>
<dbReference type="Gene3D" id="2.40.340.10">
    <property type="entry name" value="MoeA, C-terminal, domain IV"/>
    <property type="match status" value="1"/>
</dbReference>
<comment type="caution">
    <text evidence="9">The sequence shown here is derived from an EMBL/GenBank/DDBJ whole genome shotgun (WGS) entry which is preliminary data.</text>
</comment>
<dbReference type="InterPro" id="IPR008284">
    <property type="entry name" value="MoCF_biosynth_CS"/>
</dbReference>
<keyword evidence="7" id="KW-0479">Metal-binding</keyword>
<dbReference type="InterPro" id="IPR005110">
    <property type="entry name" value="MoeA_linker/N"/>
</dbReference>
<comment type="function">
    <text evidence="1 7">Catalyzes the insertion of molybdate into adenylated molybdopterin with the concomitant release of AMP.</text>
</comment>
<gene>
    <name evidence="9" type="ORF">B7R22_13195</name>
</gene>
<comment type="pathway">
    <text evidence="2 7">Cofactor biosynthesis; molybdopterin biosynthesis.</text>
</comment>
<dbReference type="Proteomes" id="UP000256541">
    <property type="component" value="Unassembled WGS sequence"/>
</dbReference>
<accession>A0A3E0VVI2</accession>
<organism evidence="9 10">
    <name type="scientific">Subtercola boreus</name>
    <dbReference type="NCBI Taxonomy" id="120213"/>
    <lineage>
        <taxon>Bacteria</taxon>
        <taxon>Bacillati</taxon>
        <taxon>Actinomycetota</taxon>
        <taxon>Actinomycetes</taxon>
        <taxon>Micrococcales</taxon>
        <taxon>Microbacteriaceae</taxon>
        <taxon>Subtercola</taxon>
    </lineage>
</organism>
<evidence type="ECO:0000259" key="8">
    <source>
        <dbReference type="SMART" id="SM00852"/>
    </source>
</evidence>
<dbReference type="PANTHER" id="PTHR10192">
    <property type="entry name" value="MOLYBDOPTERIN BIOSYNTHESIS PROTEIN"/>
    <property type="match status" value="1"/>
</dbReference>
<dbReference type="InterPro" id="IPR036425">
    <property type="entry name" value="MoaB/Mog-like_dom_sf"/>
</dbReference>
<keyword evidence="5 7" id="KW-0501">Molybdenum cofactor biosynthesis</keyword>
<feature type="domain" description="MoaB/Mog" evidence="8">
    <location>
        <begin position="192"/>
        <end position="333"/>
    </location>
</feature>
<comment type="similarity">
    <text evidence="3 7">Belongs to the MoeA family.</text>
</comment>
<dbReference type="GO" id="GO:0005829">
    <property type="term" value="C:cytosol"/>
    <property type="evidence" value="ECO:0007669"/>
    <property type="project" value="TreeGrafter"/>
</dbReference>
<dbReference type="Gene3D" id="3.40.980.10">
    <property type="entry name" value="MoaB/Mog-like domain"/>
    <property type="match status" value="1"/>
</dbReference>
<evidence type="ECO:0000256" key="6">
    <source>
        <dbReference type="ARBA" id="ARBA00047317"/>
    </source>
</evidence>
<dbReference type="InterPro" id="IPR001453">
    <property type="entry name" value="MoaB/Mog_dom"/>
</dbReference>
<evidence type="ECO:0000313" key="10">
    <source>
        <dbReference type="Proteomes" id="UP000256541"/>
    </source>
</evidence>
<dbReference type="InterPro" id="IPR036135">
    <property type="entry name" value="MoeA_linker/N_sf"/>
</dbReference>
<comment type="cofactor">
    <cofactor evidence="7">
        <name>Mg(2+)</name>
        <dbReference type="ChEBI" id="CHEBI:18420"/>
    </cofactor>
</comment>
<keyword evidence="7" id="KW-0460">Magnesium</keyword>
<name>A0A3E0VVI2_9MICO</name>
<dbReference type="GO" id="GO:0061599">
    <property type="term" value="F:molybdopterin molybdotransferase activity"/>
    <property type="evidence" value="ECO:0007669"/>
    <property type="project" value="UniProtKB-UniRule"/>
</dbReference>
<dbReference type="SUPFAM" id="SSF53218">
    <property type="entry name" value="Molybdenum cofactor biosynthesis proteins"/>
    <property type="match status" value="1"/>
</dbReference>
<dbReference type="Pfam" id="PF00994">
    <property type="entry name" value="MoCF_biosynth"/>
    <property type="match status" value="1"/>
</dbReference>
<reference evidence="9 10" key="1">
    <citation type="submission" date="2017-04" db="EMBL/GenBank/DDBJ databases">
        <title>Comparative genome analysis of Subtercola boreus.</title>
        <authorList>
            <person name="Cho Y.-J."/>
            <person name="Cho A."/>
            <person name="Kim O.-S."/>
            <person name="Lee J.-I."/>
        </authorList>
    </citation>
    <scope>NUCLEOTIDE SEQUENCE [LARGE SCALE GENOMIC DNA]</scope>
    <source>
        <strain evidence="9 10">P27479</strain>
    </source>
</reference>
<dbReference type="UniPathway" id="UPA00344"/>
<dbReference type="PROSITE" id="PS01078">
    <property type="entry name" value="MOCF_BIOSYNTHESIS_1"/>
    <property type="match status" value="1"/>
</dbReference>
<dbReference type="GO" id="GO:0046872">
    <property type="term" value="F:metal ion binding"/>
    <property type="evidence" value="ECO:0007669"/>
    <property type="project" value="UniProtKB-UniRule"/>
</dbReference>